<name>A0A1I1MK58_9SPHI</name>
<sequence>MEATGYLLERHMGVKRFFMAVNRLPLLLLAGIPCVQAHPDSLEATQQASVRPSISYPVPAYEAGGRGGYALTFPAGNGSNGVGFSQTRNYILRTTYLGRYTTPPANAPLDSVMRDITYFDGLGRP</sequence>
<keyword evidence="2" id="KW-1185">Reference proteome</keyword>
<reference evidence="1 2" key="1">
    <citation type="submission" date="2016-10" db="EMBL/GenBank/DDBJ databases">
        <authorList>
            <person name="de Groot N.N."/>
        </authorList>
    </citation>
    <scope>NUCLEOTIDE SEQUENCE [LARGE SCALE GENOMIC DNA]</scope>
    <source>
        <strain evidence="1 2">DSM 22900</strain>
    </source>
</reference>
<dbReference type="EMBL" id="FOLL01000041">
    <property type="protein sequence ID" value="SFC85789.1"/>
    <property type="molecule type" value="Genomic_DNA"/>
</dbReference>
<dbReference type="RefSeq" id="WP_139215966.1">
    <property type="nucleotide sequence ID" value="NZ_FOLL01000041.1"/>
</dbReference>
<evidence type="ECO:0000313" key="2">
    <source>
        <dbReference type="Proteomes" id="UP000199577"/>
    </source>
</evidence>
<evidence type="ECO:0000313" key="1">
    <source>
        <dbReference type="EMBL" id="SFC85789.1"/>
    </source>
</evidence>
<dbReference type="OrthoDB" id="1380840at2"/>
<protein>
    <submittedName>
        <fullName evidence="1">Uncharacterized protein</fullName>
    </submittedName>
</protein>
<accession>A0A1I1MK58</accession>
<dbReference type="Proteomes" id="UP000199577">
    <property type="component" value="Unassembled WGS sequence"/>
</dbReference>
<dbReference type="AlphaFoldDB" id="A0A1I1MK58"/>
<feature type="non-terminal residue" evidence="1">
    <location>
        <position position="125"/>
    </location>
</feature>
<organism evidence="1 2">
    <name type="scientific">Parapedobacter composti</name>
    <dbReference type="NCBI Taxonomy" id="623281"/>
    <lineage>
        <taxon>Bacteria</taxon>
        <taxon>Pseudomonadati</taxon>
        <taxon>Bacteroidota</taxon>
        <taxon>Sphingobacteriia</taxon>
        <taxon>Sphingobacteriales</taxon>
        <taxon>Sphingobacteriaceae</taxon>
        <taxon>Parapedobacter</taxon>
    </lineage>
</organism>
<proteinExistence type="predicted"/>
<gene>
    <name evidence="1" type="ORF">SAMN05421747_1411</name>
</gene>